<name>A0AAU8SUJ3_9BURK</name>
<organism evidence="8 9">
    <name type="scientific">Paraburkholderia fungorum</name>
    <dbReference type="NCBI Taxonomy" id="134537"/>
    <lineage>
        <taxon>Bacteria</taxon>
        <taxon>Pseudomonadati</taxon>
        <taxon>Pseudomonadota</taxon>
        <taxon>Betaproteobacteria</taxon>
        <taxon>Burkholderiales</taxon>
        <taxon>Burkholderiaceae</taxon>
        <taxon>Paraburkholderia</taxon>
    </lineage>
</organism>
<dbReference type="GO" id="GO:0016614">
    <property type="term" value="F:oxidoreductase activity, acting on CH-OH group of donors"/>
    <property type="evidence" value="ECO:0007669"/>
    <property type="project" value="InterPro"/>
</dbReference>
<dbReference type="InterPro" id="IPR000172">
    <property type="entry name" value="GMC_OxRdtase_N"/>
</dbReference>
<evidence type="ECO:0000259" key="7">
    <source>
        <dbReference type="PROSITE" id="PS00623"/>
    </source>
</evidence>
<evidence type="ECO:0000256" key="5">
    <source>
        <dbReference type="PIRSR" id="PIRSR000137-2"/>
    </source>
</evidence>
<dbReference type="KEGG" id="bfn:OI25_7372"/>
<dbReference type="InterPro" id="IPR036188">
    <property type="entry name" value="FAD/NAD-bd_sf"/>
</dbReference>
<protein>
    <submittedName>
        <fullName evidence="8">FAD dependent oxidoreductase family protein</fullName>
    </submittedName>
</protein>
<dbReference type="Pfam" id="PF05199">
    <property type="entry name" value="GMC_oxred_C"/>
    <property type="match status" value="1"/>
</dbReference>
<evidence type="ECO:0000256" key="4">
    <source>
        <dbReference type="ARBA" id="ARBA00022827"/>
    </source>
</evidence>
<dbReference type="AlphaFoldDB" id="A0AAU8SUJ3"/>
<dbReference type="SUPFAM" id="SSF51905">
    <property type="entry name" value="FAD/NAD(P)-binding domain"/>
    <property type="match status" value="1"/>
</dbReference>
<dbReference type="Gene3D" id="3.30.560.10">
    <property type="entry name" value="Glucose Oxidase, domain 3"/>
    <property type="match status" value="1"/>
</dbReference>
<evidence type="ECO:0000256" key="1">
    <source>
        <dbReference type="ARBA" id="ARBA00001974"/>
    </source>
</evidence>
<dbReference type="Gene3D" id="3.50.50.60">
    <property type="entry name" value="FAD/NAD(P)-binding domain"/>
    <property type="match status" value="1"/>
</dbReference>
<feature type="binding site" evidence="5">
    <location>
        <position position="221"/>
    </location>
    <ligand>
        <name>FAD</name>
        <dbReference type="ChEBI" id="CHEBI:57692"/>
    </ligand>
</feature>
<dbReference type="Pfam" id="PF00732">
    <property type="entry name" value="GMC_oxred_N"/>
    <property type="match status" value="1"/>
</dbReference>
<evidence type="ECO:0000313" key="8">
    <source>
        <dbReference type="EMBL" id="AJZ57072.1"/>
    </source>
</evidence>
<dbReference type="SUPFAM" id="SSF54373">
    <property type="entry name" value="FAD-linked reductases, C-terminal domain"/>
    <property type="match status" value="1"/>
</dbReference>
<evidence type="ECO:0000313" key="9">
    <source>
        <dbReference type="Proteomes" id="UP000032614"/>
    </source>
</evidence>
<keyword evidence="3 6" id="KW-0285">Flavoprotein</keyword>
<dbReference type="GeneID" id="66513691"/>
<evidence type="ECO:0000256" key="6">
    <source>
        <dbReference type="RuleBase" id="RU003968"/>
    </source>
</evidence>
<dbReference type="RefSeq" id="WP_046564847.1">
    <property type="nucleotide sequence ID" value="NZ_CP010025.1"/>
</dbReference>
<gene>
    <name evidence="8" type="ORF">OI25_7372</name>
</gene>
<dbReference type="PROSITE" id="PS00623">
    <property type="entry name" value="GMC_OXRED_1"/>
    <property type="match status" value="1"/>
</dbReference>
<feature type="domain" description="Glucose-methanol-choline oxidoreductase N-terminal" evidence="7">
    <location>
        <begin position="83"/>
        <end position="106"/>
    </location>
</feature>
<accession>A0AAU8SUJ3</accession>
<dbReference type="PIRSF" id="PIRSF000137">
    <property type="entry name" value="Alcohol_oxidase"/>
    <property type="match status" value="1"/>
</dbReference>
<proteinExistence type="inferred from homology"/>
<keyword evidence="4 5" id="KW-0274">FAD</keyword>
<evidence type="ECO:0000256" key="3">
    <source>
        <dbReference type="ARBA" id="ARBA00022630"/>
    </source>
</evidence>
<dbReference type="InterPro" id="IPR012132">
    <property type="entry name" value="GMC_OxRdtase"/>
</dbReference>
<evidence type="ECO:0000256" key="2">
    <source>
        <dbReference type="ARBA" id="ARBA00010790"/>
    </source>
</evidence>
<dbReference type="GO" id="GO:0050660">
    <property type="term" value="F:flavin adenine dinucleotide binding"/>
    <property type="evidence" value="ECO:0007669"/>
    <property type="project" value="InterPro"/>
</dbReference>
<dbReference type="PANTHER" id="PTHR11552">
    <property type="entry name" value="GLUCOSE-METHANOL-CHOLINE GMC OXIDOREDUCTASE"/>
    <property type="match status" value="1"/>
</dbReference>
<sequence length="546" mass="58858">MKSYTADYVIVGAGTAGCVLANRLSEDPAVKVILVEAGERDRHPFIHVPAGFVRLLDHPTVTWRYHTEGNAETSGREILFPRGRGLGGSSAINGLLYVRPFAEDIDTWEQLGAKGWNFENCLPYYSRSETWTEGRSPQRGTNGPIQVSRVKNPPEICATVVQAATQAGLDFVDDPNSTTQGPSIWYYQQTRDGRRRSSAARGYLRPAMARANLTVVTGLQVSRLEMNGTQVTGIAAMTSRGIPVQLHARREVILSAGVIGTPRLLELSGIGDKAVLDNAGIRTRVALPGVGNNLQDHYVARLGYRVRGAGTANERSHGLALAREMLRYVVSGTGVLTYSAAIVGGFAQTRFAARPDVQFVIAPGSFAAGRIGVLESEPGVSCGVWQMRPESRGHVHITSNKLLAAPTIAPSYLSSELDRNTMVEGLKIGRQIFSQPGIAKYVVNETVPGRQADTDEALLQYVRQNGSTVYHAVGTCRMGDDEMSVVDAEMRVRGTSGLRIVDGSVMPTITSTNTNATVLMLAERAADFIRAPAVASTAIRYSTETA</sequence>
<dbReference type="EMBL" id="CP010025">
    <property type="protein sequence ID" value="AJZ57072.1"/>
    <property type="molecule type" value="Genomic_DNA"/>
</dbReference>
<comment type="cofactor">
    <cofactor evidence="1 5">
        <name>FAD</name>
        <dbReference type="ChEBI" id="CHEBI:57692"/>
    </cofactor>
</comment>
<dbReference type="PROSITE" id="PS51257">
    <property type="entry name" value="PROKAR_LIPOPROTEIN"/>
    <property type="match status" value="1"/>
</dbReference>
<dbReference type="Proteomes" id="UP000032614">
    <property type="component" value="Chromosome 3"/>
</dbReference>
<comment type="similarity">
    <text evidence="2 6">Belongs to the GMC oxidoreductase family.</text>
</comment>
<reference evidence="8 9" key="1">
    <citation type="journal article" date="2015" name="Genome Announc.">
        <title>Complete genome sequences for 59 burkholderia isolates, both pathogenic and near neighbor.</title>
        <authorList>
            <person name="Johnson S.L."/>
            <person name="Bishop-Lilly K.A."/>
            <person name="Ladner J.T."/>
            <person name="Daligault H.E."/>
            <person name="Davenport K.W."/>
            <person name="Jaissle J."/>
            <person name="Frey K.G."/>
            <person name="Koroleva G.I."/>
            <person name="Bruce D.C."/>
            <person name="Coyne S.R."/>
            <person name="Broomall S.M."/>
            <person name="Li P.E."/>
            <person name="Teshima H."/>
            <person name="Gibbons H.S."/>
            <person name="Palacios G.F."/>
            <person name="Rosenzweig C.N."/>
            <person name="Redden C.L."/>
            <person name="Xu Y."/>
            <person name="Minogue T.D."/>
            <person name="Chain P.S."/>
        </authorList>
    </citation>
    <scope>NUCLEOTIDE SEQUENCE [LARGE SCALE GENOMIC DNA]</scope>
    <source>
        <strain evidence="8 9">ATCC BAA-463</strain>
    </source>
</reference>
<dbReference type="InterPro" id="IPR007867">
    <property type="entry name" value="GMC_OxRtase_C"/>
</dbReference>
<feature type="binding site" evidence="5">
    <location>
        <position position="503"/>
    </location>
    <ligand>
        <name>FAD</name>
        <dbReference type="ChEBI" id="CHEBI:57692"/>
    </ligand>
</feature>
<dbReference type="PANTHER" id="PTHR11552:SF147">
    <property type="entry name" value="CHOLINE DEHYDROGENASE, MITOCHONDRIAL"/>
    <property type="match status" value="1"/>
</dbReference>